<dbReference type="NCBIfam" id="NF047389">
    <property type="entry name" value="ATPase_Sll1717"/>
    <property type="match status" value="1"/>
</dbReference>
<sequence length="305" mass="33103">MFRRSLPRPRDAIQFLNLCRDAAHERGNDPIAEGDVIAATDKFSAWKLDDLATEYRVNHPYLESLYPMFENTGYIVMRQALETRFHARAEQLRQEFPDYADNLTPTGLISVLYGIGFLGVKRGNNVVYAGGPKAPPQPGEDEFHVHPCFRPALGSQGPVELTAYSPTRVGNHTRAATGSIASDVGLGVSRDVQLLNQVIQSCERLLRRLPRAALPESIGVEVHSQVSHVLGDARAVLEELRAGSAVDVSRHALAASGYFDRIAVQLSDHGFQPEPITRGFADEARLLVRAVGGAVGGGSGSSSSH</sequence>
<dbReference type="EMBL" id="BLWD01000001">
    <property type="protein sequence ID" value="GFN01862.1"/>
    <property type="molecule type" value="Genomic_DNA"/>
</dbReference>
<gene>
    <name evidence="1" type="ORF">Smic_04180</name>
</gene>
<accession>A0A7J0CHD9</accession>
<organism evidence="1 2">
    <name type="scientific">Streptomyces microflavus</name>
    <name type="common">Streptomyces lipmanii</name>
    <dbReference type="NCBI Taxonomy" id="1919"/>
    <lineage>
        <taxon>Bacteria</taxon>
        <taxon>Bacillati</taxon>
        <taxon>Actinomycetota</taxon>
        <taxon>Actinomycetes</taxon>
        <taxon>Kitasatosporales</taxon>
        <taxon>Streptomycetaceae</taxon>
        <taxon>Streptomyces</taxon>
    </lineage>
</organism>
<dbReference type="Proteomes" id="UP000498740">
    <property type="component" value="Unassembled WGS sequence"/>
</dbReference>
<proteinExistence type="predicted"/>
<protein>
    <submittedName>
        <fullName evidence="1">Uncharacterized protein</fullName>
    </submittedName>
</protein>
<reference evidence="1 2" key="1">
    <citation type="submission" date="2020-05" db="EMBL/GenBank/DDBJ databases">
        <title>Whole genome shotgun sequence of Streptomyces microflavus NBRC 13062.</title>
        <authorList>
            <person name="Komaki H."/>
            <person name="Tamura T."/>
        </authorList>
    </citation>
    <scope>NUCLEOTIDE SEQUENCE [LARGE SCALE GENOMIC DNA]</scope>
    <source>
        <strain evidence="1 2">NBRC 13062</strain>
    </source>
</reference>
<evidence type="ECO:0000313" key="2">
    <source>
        <dbReference type="Proteomes" id="UP000498740"/>
    </source>
</evidence>
<dbReference type="InterPro" id="IPR059206">
    <property type="entry name" value="Sll1717-like"/>
</dbReference>
<comment type="caution">
    <text evidence="1">The sequence shown here is derived from an EMBL/GenBank/DDBJ whole genome shotgun (WGS) entry which is preliminary data.</text>
</comment>
<name>A0A7J0CHD9_STRMI</name>
<dbReference type="AlphaFoldDB" id="A0A7J0CHD9"/>
<evidence type="ECO:0000313" key="1">
    <source>
        <dbReference type="EMBL" id="GFN01862.1"/>
    </source>
</evidence>